<evidence type="ECO:0000313" key="3">
    <source>
        <dbReference type="Proteomes" id="UP000294963"/>
    </source>
</evidence>
<organism evidence="2 3">
    <name type="scientific">Acinetobacter calcoaceticus</name>
    <dbReference type="NCBI Taxonomy" id="471"/>
    <lineage>
        <taxon>Bacteria</taxon>
        <taxon>Pseudomonadati</taxon>
        <taxon>Pseudomonadota</taxon>
        <taxon>Gammaproteobacteria</taxon>
        <taxon>Moraxellales</taxon>
        <taxon>Moraxellaceae</taxon>
        <taxon>Acinetobacter</taxon>
        <taxon>Acinetobacter calcoaceticus/baumannii complex</taxon>
    </lineage>
</organism>
<accession>A0A4R1XJY8</accession>
<dbReference type="InterPro" id="IPR009875">
    <property type="entry name" value="PilZ_domain"/>
</dbReference>
<feature type="domain" description="PilZ" evidence="1">
    <location>
        <begin position="11"/>
        <end position="76"/>
    </location>
</feature>
<dbReference type="AlphaFoldDB" id="A0A4R1XJY8"/>
<dbReference type="Proteomes" id="UP000294963">
    <property type="component" value="Unassembled WGS sequence"/>
</dbReference>
<dbReference type="EMBL" id="SLVJ01000020">
    <property type="protein sequence ID" value="TCM63726.1"/>
    <property type="molecule type" value="Genomic_DNA"/>
</dbReference>
<dbReference type="Pfam" id="PF07238">
    <property type="entry name" value="PilZ"/>
    <property type="match status" value="1"/>
</dbReference>
<keyword evidence="3" id="KW-1185">Reference proteome</keyword>
<evidence type="ECO:0000259" key="1">
    <source>
        <dbReference type="Pfam" id="PF07238"/>
    </source>
</evidence>
<reference evidence="2 3" key="1">
    <citation type="submission" date="2019-03" db="EMBL/GenBank/DDBJ databases">
        <title>Genomic analyses of the natural microbiome of Caenorhabditis elegans.</title>
        <authorList>
            <person name="Samuel B."/>
        </authorList>
    </citation>
    <scope>NUCLEOTIDE SEQUENCE [LARGE SCALE GENOMIC DNA]</scope>
    <source>
        <strain evidence="2 3">JUb89</strain>
    </source>
</reference>
<dbReference type="OrthoDB" id="5296245at2"/>
<name>A0A4R1XJY8_ACICA</name>
<comment type="caution">
    <text evidence="2">The sequence shown here is derived from an EMBL/GenBank/DDBJ whole genome shotgun (WGS) entry which is preliminary data.</text>
</comment>
<dbReference type="GO" id="GO:0035438">
    <property type="term" value="F:cyclic-di-GMP binding"/>
    <property type="evidence" value="ECO:0007669"/>
    <property type="project" value="InterPro"/>
</dbReference>
<evidence type="ECO:0000313" key="2">
    <source>
        <dbReference type="EMBL" id="TCM63726.1"/>
    </source>
</evidence>
<gene>
    <name evidence="2" type="ORF">EC844_12030</name>
</gene>
<sequence>MQTDSGALIQFSIQDTAMLQACYMPYVKGGGLFIPSLHQVQMGELVKLMARLGDDERNIALSGAVIWISHKAMGVKPQGFAIQLGGAGADGFRAKAEKILASATPSTRPSFTL</sequence>
<proteinExistence type="predicted"/>
<protein>
    <submittedName>
        <fullName evidence="2">Type IV pilus assembly protein PilZ</fullName>
    </submittedName>
</protein>
<dbReference type="Gene3D" id="2.40.10.220">
    <property type="entry name" value="predicted glycosyltransferase like domains"/>
    <property type="match status" value="1"/>
</dbReference>